<comment type="similarity">
    <text evidence="2 9">Belongs to the mitochondrial carrier (TC 2.A.29) family.</text>
</comment>
<feature type="transmembrane region" description="Helical" evidence="10">
    <location>
        <begin position="151"/>
        <end position="171"/>
    </location>
</feature>
<keyword evidence="5 10" id="KW-1133">Transmembrane helix</keyword>
<organism evidence="11 12">
    <name type="scientific">Plasmodium falciparum IGH-CR14</name>
    <dbReference type="NCBI Taxonomy" id="580059"/>
    <lineage>
        <taxon>Eukaryota</taxon>
        <taxon>Sar</taxon>
        <taxon>Alveolata</taxon>
        <taxon>Apicomplexa</taxon>
        <taxon>Aconoidasida</taxon>
        <taxon>Haemosporida</taxon>
        <taxon>Plasmodiidae</taxon>
        <taxon>Plasmodium</taxon>
        <taxon>Plasmodium (Laverania)</taxon>
    </lineage>
</organism>
<evidence type="ECO:0000256" key="3">
    <source>
        <dbReference type="ARBA" id="ARBA00022448"/>
    </source>
</evidence>
<evidence type="ECO:0000256" key="5">
    <source>
        <dbReference type="ARBA" id="ARBA00022989"/>
    </source>
</evidence>
<accession>A0A0L1IDY2</accession>
<evidence type="ECO:0000256" key="1">
    <source>
        <dbReference type="ARBA" id="ARBA00004225"/>
    </source>
</evidence>
<dbReference type="GO" id="GO:0048250">
    <property type="term" value="P:iron import into the mitochondrion"/>
    <property type="evidence" value="ECO:0007669"/>
    <property type="project" value="TreeGrafter"/>
</dbReference>
<protein>
    <recommendedName>
        <fullName evidence="13">Mitochondrial carrier protein</fullName>
    </recommendedName>
</protein>
<proteinExistence type="inferred from homology"/>
<dbReference type="PANTHER" id="PTHR45758:SF19">
    <property type="entry name" value="CARRIER PROTEIN, PUTATIVE-RELATED"/>
    <property type="match status" value="1"/>
</dbReference>
<dbReference type="Gene3D" id="1.50.40.10">
    <property type="entry name" value="Mitochondrial carrier domain"/>
    <property type="match status" value="1"/>
</dbReference>
<dbReference type="Proteomes" id="UP000054562">
    <property type="component" value="Unassembled WGS sequence"/>
</dbReference>
<comment type="subcellular location">
    <subcellularLocation>
        <location evidence="1">Mitochondrion membrane</location>
        <topology evidence="1">Multi-pass membrane protein</topology>
    </subcellularLocation>
</comment>
<keyword evidence="6" id="KW-0496">Mitochondrion</keyword>
<evidence type="ECO:0000256" key="10">
    <source>
        <dbReference type="SAM" id="Phobius"/>
    </source>
</evidence>
<evidence type="ECO:0008006" key="13">
    <source>
        <dbReference type="Google" id="ProtNLM"/>
    </source>
</evidence>
<gene>
    <name evidence="11" type="ORF">PFMG_03563</name>
</gene>
<keyword evidence="3 9" id="KW-0813">Transport</keyword>
<keyword evidence="7 8" id="KW-0472">Membrane</keyword>
<feature type="repeat" description="Solcar" evidence="8">
    <location>
        <begin position="87"/>
        <end position="175"/>
    </location>
</feature>
<dbReference type="PROSITE" id="PS50920">
    <property type="entry name" value="SOLCAR"/>
    <property type="match status" value="1"/>
</dbReference>
<evidence type="ECO:0000313" key="11">
    <source>
        <dbReference type="EMBL" id="KNG77358.1"/>
    </source>
</evidence>
<name>A0A0L1IDY2_PLAFA</name>
<evidence type="ECO:0000256" key="7">
    <source>
        <dbReference type="ARBA" id="ARBA00023136"/>
    </source>
</evidence>
<dbReference type="InterPro" id="IPR023395">
    <property type="entry name" value="MCP_dom_sf"/>
</dbReference>
<keyword evidence="4 8" id="KW-0812">Transmembrane</keyword>
<evidence type="ECO:0000256" key="9">
    <source>
        <dbReference type="RuleBase" id="RU000488"/>
    </source>
</evidence>
<evidence type="ECO:0000256" key="6">
    <source>
        <dbReference type="ARBA" id="ARBA00023128"/>
    </source>
</evidence>
<dbReference type="AlphaFoldDB" id="A0A0L1IDY2"/>
<sequence>MRNNIKRKKFNTSLKYNKHIVFDTFMGSIIGCTISKIVLYPLDTIKINKQIYKQPIEKGNNEYKKNLLTYIQNKNKNTIFLYNFIKTYGFKDLYKAFLSEAISCIIFVPIDVIKERLQAQKYLQLKEHKTTSKLIKEYIYKQGLSRLYRGYISTCLSYGMFCGSFFFFQSIGHKIMNQLDIESSHYNNLKLNLACSFISGFISSPLDIIRIRYIPKYSNFFFSPVLMKREKSNVNI</sequence>
<dbReference type="GO" id="GO:0015093">
    <property type="term" value="F:ferrous iron transmembrane transporter activity"/>
    <property type="evidence" value="ECO:0007669"/>
    <property type="project" value="TreeGrafter"/>
</dbReference>
<dbReference type="SUPFAM" id="SSF103506">
    <property type="entry name" value="Mitochondrial carrier"/>
    <property type="match status" value="1"/>
</dbReference>
<dbReference type="GO" id="GO:0031966">
    <property type="term" value="C:mitochondrial membrane"/>
    <property type="evidence" value="ECO:0007669"/>
    <property type="project" value="UniProtKB-SubCell"/>
</dbReference>
<feature type="transmembrane region" description="Helical" evidence="10">
    <location>
        <begin position="20"/>
        <end position="42"/>
    </location>
</feature>
<dbReference type="Pfam" id="PF00153">
    <property type="entry name" value="Mito_carr"/>
    <property type="match status" value="1"/>
</dbReference>
<dbReference type="InterPro" id="IPR018108">
    <property type="entry name" value="MCP_transmembrane"/>
</dbReference>
<reference evidence="12" key="2">
    <citation type="submission" date="2015-07" db="EMBL/GenBank/DDBJ databases">
        <title>The genome sequence of Plasmodium falciparum IGH-CR14.</title>
        <authorList>
            <consortium name="The Broad Institute Genome Sequencing Platform"/>
            <person name="Volkman S.K."/>
            <person name="Neafsey D.E."/>
            <person name="Dash A.P."/>
            <person name="Chitnis C.E."/>
            <person name="Hartl D.L."/>
            <person name="Young S.K."/>
            <person name="Kodira C.D."/>
            <person name="Zeng Q."/>
            <person name="Koehrsen M."/>
            <person name="Godfrey P."/>
            <person name="Alvarado L."/>
            <person name="Berlin A."/>
            <person name="Borenstein D."/>
            <person name="Chen Z."/>
            <person name="Engels R."/>
            <person name="Freedman E."/>
            <person name="Gellesch M."/>
            <person name="Goldberg J."/>
            <person name="Griggs A."/>
            <person name="Gujja S."/>
            <person name="Heiman D."/>
            <person name="Hepburn T."/>
            <person name="Howarth C."/>
            <person name="Jen D."/>
            <person name="Larson L."/>
            <person name="Lewis B."/>
            <person name="Mehta T."/>
            <person name="Park D."/>
            <person name="Pearson M."/>
            <person name="Roberts A."/>
            <person name="Saif S."/>
            <person name="Shea T."/>
            <person name="Shenoy N."/>
            <person name="Sisk P."/>
            <person name="Stolte C."/>
            <person name="Sykes S."/>
            <person name="Walk T."/>
            <person name="White J."/>
            <person name="Yandava C."/>
            <person name="Wirth D.F."/>
            <person name="Nusbaum C."/>
            <person name="Birren B."/>
        </authorList>
    </citation>
    <scope>NUCLEOTIDE SEQUENCE [LARGE SCALE GENOMIC DNA]</scope>
    <source>
        <strain evidence="12">IGH-CR14</strain>
    </source>
</reference>
<reference evidence="12" key="1">
    <citation type="submission" date="2015-07" db="EMBL/GenBank/DDBJ databases">
        <title>Annotation of Plasmodium falciparum IGH-CR14.</title>
        <authorList>
            <consortium name="The Broad Institute Genome Sequencing Platform"/>
            <person name="Volkman S.K."/>
            <person name="Neafsey D.E."/>
            <person name="Dash A.P."/>
            <person name="Chitnis C.E."/>
            <person name="Hartl D.L."/>
            <person name="Young S.K."/>
            <person name="Zeng Q."/>
            <person name="Koehrsen M."/>
            <person name="Alvarado L."/>
            <person name="Berlin A."/>
            <person name="Borenstein D."/>
            <person name="Chapman S.B."/>
            <person name="Chen Z."/>
            <person name="Engels R."/>
            <person name="Freedman E."/>
            <person name="Gellesch M."/>
            <person name="Goldberg J."/>
            <person name="Griggs A."/>
            <person name="Gujja S."/>
            <person name="Heilman E.R."/>
            <person name="Heiman D.I."/>
            <person name="Howarth C."/>
            <person name="Jen D."/>
            <person name="Larson L."/>
            <person name="Mehta T."/>
            <person name="Neiman D."/>
            <person name="Park D."/>
            <person name="Pearson M."/>
            <person name="Roberts A."/>
            <person name="Saif S."/>
            <person name="Shea T."/>
            <person name="Shenoy N."/>
            <person name="Sisk P."/>
            <person name="Stolte C."/>
            <person name="Sykes S."/>
            <person name="Walk T."/>
            <person name="White J."/>
            <person name="Yandava C."/>
            <person name="Haas B."/>
            <person name="Henn M.R."/>
            <person name="Nusbaum C."/>
            <person name="Birren B."/>
        </authorList>
    </citation>
    <scope>NUCLEOTIDE SEQUENCE [LARGE SCALE GENOMIC DNA]</scope>
    <source>
        <strain evidence="12">IGH-CR14</strain>
    </source>
</reference>
<dbReference type="OrthoDB" id="250329at2759"/>
<evidence type="ECO:0000313" key="12">
    <source>
        <dbReference type="Proteomes" id="UP000054562"/>
    </source>
</evidence>
<evidence type="ECO:0000256" key="2">
    <source>
        <dbReference type="ARBA" id="ARBA00006375"/>
    </source>
</evidence>
<dbReference type="EMBL" id="GG665295">
    <property type="protein sequence ID" value="KNG77358.1"/>
    <property type="molecule type" value="Genomic_DNA"/>
</dbReference>
<dbReference type="PANTHER" id="PTHR45758">
    <property type="entry name" value="MITOFERRIN-1-RELATED"/>
    <property type="match status" value="1"/>
</dbReference>
<evidence type="ECO:0000256" key="4">
    <source>
        <dbReference type="ARBA" id="ARBA00022692"/>
    </source>
</evidence>
<evidence type="ECO:0000256" key="8">
    <source>
        <dbReference type="PROSITE-ProRule" id="PRU00282"/>
    </source>
</evidence>